<reference evidence="2" key="1">
    <citation type="journal article" date="2021" name="Mol. Ecol. Resour.">
        <title>Apolygus lucorum genome provides insights into omnivorousness and mesophyll feeding.</title>
        <authorList>
            <person name="Liu Y."/>
            <person name="Liu H."/>
            <person name="Wang H."/>
            <person name="Huang T."/>
            <person name="Liu B."/>
            <person name="Yang B."/>
            <person name="Yin L."/>
            <person name="Li B."/>
            <person name="Zhang Y."/>
            <person name="Zhang S."/>
            <person name="Jiang F."/>
            <person name="Zhang X."/>
            <person name="Ren Y."/>
            <person name="Wang B."/>
            <person name="Wang S."/>
            <person name="Lu Y."/>
            <person name="Wu K."/>
            <person name="Fan W."/>
            <person name="Wang G."/>
        </authorList>
    </citation>
    <scope>NUCLEOTIDE SEQUENCE</scope>
    <source>
        <strain evidence="2">12Hb</strain>
    </source>
</reference>
<protein>
    <submittedName>
        <fullName evidence="2">Uncharacterized protein</fullName>
    </submittedName>
</protein>
<feature type="region of interest" description="Disordered" evidence="1">
    <location>
        <begin position="50"/>
        <end position="72"/>
    </location>
</feature>
<proteinExistence type="predicted"/>
<feature type="compositionally biased region" description="Polar residues" evidence="1">
    <location>
        <begin position="62"/>
        <end position="72"/>
    </location>
</feature>
<dbReference type="AlphaFoldDB" id="A0A8S9Y2R8"/>
<sequence>MNDECNVRKAKQPQWRSKIQEAVRGLYRPEHQRCPADLPASTSQLTGAQQLRGKGLPEAKVMNNSISNPRHI</sequence>
<gene>
    <name evidence="2" type="ORF">GE061_009605</name>
</gene>
<accession>A0A8S9Y2R8</accession>
<comment type="caution">
    <text evidence="2">The sequence shown here is derived from an EMBL/GenBank/DDBJ whole genome shotgun (WGS) entry which is preliminary data.</text>
</comment>
<name>A0A8S9Y2R8_APOLU</name>
<evidence type="ECO:0000256" key="1">
    <source>
        <dbReference type="SAM" id="MobiDB-lite"/>
    </source>
</evidence>
<dbReference type="EMBL" id="WIXP02000002">
    <property type="protein sequence ID" value="KAF6214861.1"/>
    <property type="molecule type" value="Genomic_DNA"/>
</dbReference>
<evidence type="ECO:0000313" key="2">
    <source>
        <dbReference type="EMBL" id="KAF6214861.1"/>
    </source>
</evidence>
<dbReference type="Proteomes" id="UP000466442">
    <property type="component" value="Unassembled WGS sequence"/>
</dbReference>
<organism evidence="2 3">
    <name type="scientific">Apolygus lucorum</name>
    <name type="common">Small green plant bug</name>
    <name type="synonym">Lygocoris lucorum</name>
    <dbReference type="NCBI Taxonomy" id="248454"/>
    <lineage>
        <taxon>Eukaryota</taxon>
        <taxon>Metazoa</taxon>
        <taxon>Ecdysozoa</taxon>
        <taxon>Arthropoda</taxon>
        <taxon>Hexapoda</taxon>
        <taxon>Insecta</taxon>
        <taxon>Pterygota</taxon>
        <taxon>Neoptera</taxon>
        <taxon>Paraneoptera</taxon>
        <taxon>Hemiptera</taxon>
        <taxon>Heteroptera</taxon>
        <taxon>Panheteroptera</taxon>
        <taxon>Cimicomorpha</taxon>
        <taxon>Miridae</taxon>
        <taxon>Mirini</taxon>
        <taxon>Apolygus</taxon>
    </lineage>
</organism>
<evidence type="ECO:0000313" key="3">
    <source>
        <dbReference type="Proteomes" id="UP000466442"/>
    </source>
</evidence>
<keyword evidence="3" id="KW-1185">Reference proteome</keyword>